<proteinExistence type="predicted"/>
<reference evidence="2" key="1">
    <citation type="submission" date="2018-05" db="EMBL/GenBank/DDBJ databases">
        <authorList>
            <person name="Lanie J.A."/>
            <person name="Ng W.-L."/>
            <person name="Kazmierczak K.M."/>
            <person name="Andrzejewski T.M."/>
            <person name="Davidsen T.M."/>
            <person name="Wayne K.J."/>
            <person name="Tettelin H."/>
            <person name="Glass J.I."/>
            <person name="Rusch D."/>
            <person name="Podicherti R."/>
            <person name="Tsui H.-C.T."/>
            <person name="Winkler M.E."/>
        </authorList>
    </citation>
    <scope>NUCLEOTIDE SEQUENCE</scope>
</reference>
<evidence type="ECO:0000313" key="2">
    <source>
        <dbReference type="EMBL" id="SVA43286.1"/>
    </source>
</evidence>
<keyword evidence="1" id="KW-1133">Transmembrane helix</keyword>
<keyword evidence="1" id="KW-0472">Membrane</keyword>
<evidence type="ECO:0000256" key="1">
    <source>
        <dbReference type="SAM" id="Phobius"/>
    </source>
</evidence>
<dbReference type="AlphaFoldDB" id="A0A381VSK4"/>
<keyword evidence="1" id="KW-0812">Transmembrane</keyword>
<gene>
    <name evidence="2" type="ORF">METZ01_LOCUS96140</name>
</gene>
<sequence>MSGKKGSKPVWGGKTTVNDWMMRYIGLPIVWGWLLAALGIVLMGVYDPDSVMPMLEGYIALLAIVGTLATLIVTSMLELWKSEQTQEIATMEDRILHRQRMEELELLHRHHLAEITATGTYHSETLSAETDHE</sequence>
<feature type="transmembrane region" description="Helical" evidence="1">
    <location>
        <begin position="21"/>
        <end position="46"/>
    </location>
</feature>
<accession>A0A381VSK4</accession>
<organism evidence="2">
    <name type="scientific">marine metagenome</name>
    <dbReference type="NCBI Taxonomy" id="408172"/>
    <lineage>
        <taxon>unclassified sequences</taxon>
        <taxon>metagenomes</taxon>
        <taxon>ecological metagenomes</taxon>
    </lineage>
</organism>
<protein>
    <submittedName>
        <fullName evidence="2">Uncharacterized protein</fullName>
    </submittedName>
</protein>
<name>A0A381VSK4_9ZZZZ</name>
<dbReference type="EMBL" id="UINC01009662">
    <property type="protein sequence ID" value="SVA43286.1"/>
    <property type="molecule type" value="Genomic_DNA"/>
</dbReference>
<feature type="transmembrane region" description="Helical" evidence="1">
    <location>
        <begin position="58"/>
        <end position="80"/>
    </location>
</feature>